<dbReference type="InterPro" id="IPR043137">
    <property type="entry name" value="GGT_ssub_C"/>
</dbReference>
<accession>A0A0J1B7I0</accession>
<dbReference type="PRINTS" id="PR01210">
    <property type="entry name" value="GGTRANSPTASE"/>
</dbReference>
<dbReference type="PANTHER" id="PTHR43881:SF1">
    <property type="entry name" value="GAMMA-GLUTAMYLTRANSPEPTIDASE (AFU_ORTHOLOGUE AFUA_4G13580)"/>
    <property type="match status" value="1"/>
</dbReference>
<evidence type="ECO:0000313" key="2">
    <source>
        <dbReference type="Proteomes" id="UP000053611"/>
    </source>
</evidence>
<reference evidence="1 2" key="1">
    <citation type="submission" date="2015-03" db="EMBL/GenBank/DDBJ databases">
        <title>Genomics and transcriptomics of the oil-accumulating basidiomycete yeast T. oleaginosus allow insights into substrate utilization and the diverse evolutionary trajectories of mating systems in fungi.</title>
        <authorList>
            <consortium name="DOE Joint Genome Institute"/>
            <person name="Kourist R."/>
            <person name="Kracht O."/>
            <person name="Bracharz F."/>
            <person name="Lipzen A."/>
            <person name="Nolan M."/>
            <person name="Ohm R."/>
            <person name="Grigoriev I."/>
            <person name="Sun S."/>
            <person name="Heitman J."/>
            <person name="Bruck T."/>
            <person name="Nowrousian M."/>
        </authorList>
    </citation>
    <scope>NUCLEOTIDE SEQUENCE [LARGE SCALE GENOMIC DNA]</scope>
    <source>
        <strain evidence="1 2">IBC0246</strain>
    </source>
</reference>
<organism evidence="1 2">
    <name type="scientific">Cutaneotrichosporon oleaginosum</name>
    <dbReference type="NCBI Taxonomy" id="879819"/>
    <lineage>
        <taxon>Eukaryota</taxon>
        <taxon>Fungi</taxon>
        <taxon>Dikarya</taxon>
        <taxon>Basidiomycota</taxon>
        <taxon>Agaricomycotina</taxon>
        <taxon>Tremellomycetes</taxon>
        <taxon>Trichosporonales</taxon>
        <taxon>Trichosporonaceae</taxon>
        <taxon>Cutaneotrichosporon</taxon>
    </lineage>
</organism>
<sequence length="595" mass="63595">MSINEQTPPPTLVTLVISHSRTMSLSPDFVRFEAQSRRSTVFSSKGIVACSQPLAASAGMTILRAGGNAADAAVAMAAALNVTEPVNTGIGGDLFALFWDAKARRVRAVNGSGRSPRALSLEKAAELGISGQRIPYDNANAVTVPGAAAGLVDIHARFGGGKLSLSEVLAPAIALAEDGFPVHQMCSYEWVDFEPRLQQVAAESQSGGSYPFLINGRAPRPGQFFSNPDLGKTLRRLGKEGKDAFYKGEVAQKIVDAITSRGGVMTLDDLAAHATDFVEPIAYTYGEKEQLTVHECPPNGSGLAALIALGIIDTLRIDGVVDFDKMEEGSVEWFHTLIEALRLAFADVHAHLGDPNFVNVPVKQILSRDYLRERARLFNPHGTAKVSAGAPPSSDTVYLTAADSEGNAMSFIMSNYLAFGTAIVPNGCGFTLQSRGSAFSLDPSSPNRLEGGKRPFHTIIPAMVTRGDELFMSFGVMGGAMQPQGQVQVLLNLLHNGRQPQLALDAKRFLVGGTGLWQSTEPYYNTCVAIEDGVPEEVVQGLERIGHQIQRVKGSDQIFFGKGQVILRTVDERTGKTVWAAGSDYRGDGCAIAQF</sequence>
<name>A0A0J1B7I0_9TREE</name>
<proteinExistence type="predicted"/>
<dbReference type="Proteomes" id="UP000053611">
    <property type="component" value="Unassembled WGS sequence"/>
</dbReference>
<dbReference type="InterPro" id="IPR029055">
    <property type="entry name" value="Ntn_hydrolases_N"/>
</dbReference>
<dbReference type="EMBL" id="KQ087192">
    <property type="protein sequence ID" value="KLT43699.1"/>
    <property type="molecule type" value="Genomic_DNA"/>
</dbReference>
<dbReference type="Gene3D" id="3.60.20.40">
    <property type="match status" value="1"/>
</dbReference>
<dbReference type="SUPFAM" id="SSF56235">
    <property type="entry name" value="N-terminal nucleophile aminohydrolases (Ntn hydrolases)"/>
    <property type="match status" value="1"/>
</dbReference>
<dbReference type="InterPro" id="IPR043138">
    <property type="entry name" value="GGT_lsub"/>
</dbReference>
<dbReference type="GeneID" id="28987138"/>
<evidence type="ECO:0000313" key="1">
    <source>
        <dbReference type="EMBL" id="KLT43699.1"/>
    </source>
</evidence>
<dbReference type="PANTHER" id="PTHR43881">
    <property type="entry name" value="GAMMA-GLUTAMYLTRANSPEPTIDASE (AFU_ORTHOLOGUE AFUA_4G13580)"/>
    <property type="match status" value="1"/>
</dbReference>
<dbReference type="InterPro" id="IPR052896">
    <property type="entry name" value="GGT-like_enzyme"/>
</dbReference>
<dbReference type="AlphaFoldDB" id="A0A0J1B7I0"/>
<dbReference type="Gene3D" id="1.10.246.130">
    <property type="match status" value="1"/>
</dbReference>
<dbReference type="OrthoDB" id="2015213at2759"/>
<dbReference type="Pfam" id="PF01019">
    <property type="entry name" value="G_glu_transpept"/>
    <property type="match status" value="1"/>
</dbReference>
<gene>
    <name evidence="1" type="ORF">CC85DRAFT_327055</name>
</gene>
<protein>
    <submittedName>
        <fullName evidence="1">Gamma-glutamyltranspeptidase</fullName>
    </submittedName>
</protein>
<dbReference type="STRING" id="879819.A0A0J1B7I0"/>
<keyword evidence="2" id="KW-1185">Reference proteome</keyword>